<dbReference type="Proteomes" id="UP001177744">
    <property type="component" value="Unassembled WGS sequence"/>
</dbReference>
<protein>
    <recommendedName>
        <fullName evidence="7">Alpha-defensin N-terminal domain-containing protein</fullName>
    </recommendedName>
</protein>
<feature type="compositionally biased region" description="Polar residues" evidence="6">
    <location>
        <begin position="21"/>
        <end position="35"/>
    </location>
</feature>
<dbReference type="GO" id="GO:0071222">
    <property type="term" value="P:cellular response to lipopolysaccharide"/>
    <property type="evidence" value="ECO:0007669"/>
    <property type="project" value="TreeGrafter"/>
</dbReference>
<evidence type="ECO:0000256" key="3">
    <source>
        <dbReference type="ARBA" id="ARBA00022729"/>
    </source>
</evidence>
<comment type="caution">
    <text evidence="8">The sequence shown here is derived from an EMBL/GenBank/DDBJ whole genome shotgun (WGS) entry which is preliminary data.</text>
</comment>
<dbReference type="PANTHER" id="PTHR11876:SF28">
    <property type="entry name" value="ALPHA-DEFENSIN 1"/>
    <property type="match status" value="1"/>
</dbReference>
<keyword evidence="9" id="KW-1185">Reference proteome</keyword>
<feature type="domain" description="Alpha-defensin N-terminal" evidence="7">
    <location>
        <begin position="126"/>
        <end position="176"/>
    </location>
</feature>
<sequence length="349" mass="38420">MRVVTLCTEFCPDGSTAQARTLQETADQVPAQNQPEAKDQGELWSKDQDQAGDSDQDVAISFTGEERLARAADLRKTIVCTCRSGLCYSDSLNGKLSNPSYREDTQNMADHITSNIATHHSKWADAQARTLQETADQVPAQNQPEAKDQGELWSKDQDQAGDSDQDVAISFTGEERLARAADLRKPIVCTCRSGLCYSEFCPDGSTAQARTLQETADQVPAQNQPEAKDQGELWSKDQDQAGDSDQDVAISFTGEERLARAADLRKPIVCTCRSGLCYSDSLNGKLSNPSYREDTQNMADHITSNIATHHSKWADVLALLNILLMADGRHLVINKANEEPHRLHQDNPN</sequence>
<evidence type="ECO:0000313" key="9">
    <source>
        <dbReference type="Proteomes" id="UP001177744"/>
    </source>
</evidence>
<reference evidence="8" key="1">
    <citation type="submission" date="2023-06" db="EMBL/GenBank/DDBJ databases">
        <title>Reference genome for the Northern bat (Eptesicus nilssonii), a most northern bat species.</title>
        <authorList>
            <person name="Laine V.N."/>
            <person name="Pulliainen A.T."/>
            <person name="Lilley T.M."/>
        </authorList>
    </citation>
    <scope>NUCLEOTIDE SEQUENCE</scope>
    <source>
        <strain evidence="8">BLF_Eptnil</strain>
        <tissue evidence="8">Kidney</tissue>
    </source>
</reference>
<organism evidence="8 9">
    <name type="scientific">Cnephaeus nilssonii</name>
    <name type="common">Northern bat</name>
    <name type="synonym">Eptesicus nilssonii</name>
    <dbReference type="NCBI Taxonomy" id="3371016"/>
    <lineage>
        <taxon>Eukaryota</taxon>
        <taxon>Metazoa</taxon>
        <taxon>Chordata</taxon>
        <taxon>Craniata</taxon>
        <taxon>Vertebrata</taxon>
        <taxon>Euteleostomi</taxon>
        <taxon>Mammalia</taxon>
        <taxon>Eutheria</taxon>
        <taxon>Laurasiatheria</taxon>
        <taxon>Chiroptera</taxon>
        <taxon>Yangochiroptera</taxon>
        <taxon>Vespertilionidae</taxon>
        <taxon>Cnephaeus</taxon>
    </lineage>
</organism>
<dbReference type="SUPFAM" id="SSF47943">
    <property type="entry name" value="Retrovirus capsid protein, N-terminal core domain"/>
    <property type="match status" value="1"/>
</dbReference>
<evidence type="ECO:0000256" key="6">
    <source>
        <dbReference type="SAM" id="MobiDB-lite"/>
    </source>
</evidence>
<dbReference type="PANTHER" id="PTHR11876">
    <property type="entry name" value="ALPHA-DEFENSIN 1"/>
    <property type="match status" value="1"/>
</dbReference>
<dbReference type="GO" id="GO:0005615">
    <property type="term" value="C:extracellular space"/>
    <property type="evidence" value="ECO:0007669"/>
    <property type="project" value="InterPro"/>
</dbReference>
<dbReference type="GO" id="GO:0016032">
    <property type="term" value="P:viral process"/>
    <property type="evidence" value="ECO:0007669"/>
    <property type="project" value="InterPro"/>
</dbReference>
<evidence type="ECO:0000259" key="7">
    <source>
        <dbReference type="SMART" id="SM01418"/>
    </source>
</evidence>
<dbReference type="Gene3D" id="1.10.375.10">
    <property type="entry name" value="Human Immunodeficiency Virus Type 1 Capsid Protein"/>
    <property type="match status" value="1"/>
</dbReference>
<proteinExistence type="inferred from homology"/>
<evidence type="ECO:0000256" key="5">
    <source>
        <dbReference type="ARBA" id="ARBA00023022"/>
    </source>
</evidence>
<dbReference type="GO" id="GO:0051673">
    <property type="term" value="P:disruption of plasma membrane integrity in another organism"/>
    <property type="evidence" value="ECO:0007669"/>
    <property type="project" value="TreeGrafter"/>
</dbReference>
<gene>
    <name evidence="8" type="ORF">QTO34_016436</name>
</gene>
<dbReference type="SMART" id="SM01418">
    <property type="entry name" value="Defensin_propep"/>
    <property type="match status" value="3"/>
</dbReference>
<dbReference type="GO" id="GO:0061844">
    <property type="term" value="P:antimicrobial humoral immune response mediated by antimicrobial peptide"/>
    <property type="evidence" value="ECO:0007669"/>
    <property type="project" value="TreeGrafter"/>
</dbReference>
<keyword evidence="4" id="KW-0211">Defensin</keyword>
<keyword evidence="5" id="KW-0044">Antibiotic</keyword>
<dbReference type="EMBL" id="JAULJE010000006">
    <property type="protein sequence ID" value="KAK1341688.1"/>
    <property type="molecule type" value="Genomic_DNA"/>
</dbReference>
<keyword evidence="2" id="KW-0929">Antimicrobial</keyword>
<evidence type="ECO:0000256" key="1">
    <source>
        <dbReference type="ARBA" id="ARBA00006519"/>
    </source>
</evidence>
<comment type="similarity">
    <text evidence="1">Belongs to the alpha-defensin family.</text>
</comment>
<evidence type="ECO:0000313" key="8">
    <source>
        <dbReference type="EMBL" id="KAK1341688.1"/>
    </source>
</evidence>
<dbReference type="GO" id="GO:0019731">
    <property type="term" value="P:antibacterial humoral response"/>
    <property type="evidence" value="ECO:0007669"/>
    <property type="project" value="TreeGrafter"/>
</dbReference>
<dbReference type="InterPro" id="IPR002366">
    <property type="entry name" value="Alpha-defensin_N"/>
</dbReference>
<feature type="domain" description="Alpha-defensin N-terminal" evidence="7">
    <location>
        <begin position="1"/>
        <end position="67"/>
    </location>
</feature>
<dbReference type="AlphaFoldDB" id="A0AA40I281"/>
<name>A0AA40I281_CNENI</name>
<evidence type="ECO:0000256" key="4">
    <source>
        <dbReference type="ARBA" id="ARBA00022940"/>
    </source>
</evidence>
<evidence type="ECO:0000256" key="2">
    <source>
        <dbReference type="ARBA" id="ARBA00022529"/>
    </source>
</evidence>
<dbReference type="GO" id="GO:0050830">
    <property type="term" value="P:defense response to Gram-positive bacterium"/>
    <property type="evidence" value="ECO:0007669"/>
    <property type="project" value="TreeGrafter"/>
</dbReference>
<accession>A0AA40I281</accession>
<dbReference type="InterPro" id="IPR008919">
    <property type="entry name" value="Retrov_capsid_N"/>
</dbReference>
<keyword evidence="3" id="KW-0732">Signal</keyword>
<feature type="region of interest" description="Disordered" evidence="6">
    <location>
        <begin position="21"/>
        <end position="41"/>
    </location>
</feature>
<dbReference type="InterPro" id="IPR016327">
    <property type="entry name" value="Alpha-defensin"/>
</dbReference>
<dbReference type="GO" id="GO:0002227">
    <property type="term" value="P:innate immune response in mucosa"/>
    <property type="evidence" value="ECO:0007669"/>
    <property type="project" value="TreeGrafter"/>
</dbReference>
<feature type="domain" description="Alpha-defensin N-terminal" evidence="7">
    <location>
        <begin position="206"/>
        <end position="257"/>
    </location>
</feature>
<dbReference type="GO" id="GO:0050829">
    <property type="term" value="P:defense response to Gram-negative bacterium"/>
    <property type="evidence" value="ECO:0007669"/>
    <property type="project" value="TreeGrafter"/>
</dbReference>
<dbReference type="GO" id="GO:0031012">
    <property type="term" value="C:extracellular matrix"/>
    <property type="evidence" value="ECO:0007669"/>
    <property type="project" value="TreeGrafter"/>
</dbReference>